<evidence type="ECO:0000256" key="2">
    <source>
        <dbReference type="ARBA" id="ARBA00022692"/>
    </source>
</evidence>
<evidence type="ECO:0000256" key="4">
    <source>
        <dbReference type="ARBA" id="ARBA00023136"/>
    </source>
</evidence>
<feature type="compositionally biased region" description="Basic and acidic residues" evidence="6">
    <location>
        <begin position="670"/>
        <end position="680"/>
    </location>
</feature>
<name>A0A8S8ZL87_SORMA</name>
<evidence type="ECO:0000256" key="6">
    <source>
        <dbReference type="SAM" id="MobiDB-lite"/>
    </source>
</evidence>
<feature type="domain" description="Ima1 N-terminal" evidence="7">
    <location>
        <begin position="10"/>
        <end position="137"/>
    </location>
</feature>
<dbReference type="Proteomes" id="UP000433876">
    <property type="component" value="Unassembled WGS sequence"/>
</dbReference>
<dbReference type="VEuPathDB" id="FungiDB:SMAC_04088"/>
<keyword evidence="3" id="KW-1133">Transmembrane helix</keyword>
<comment type="subcellular location">
    <subcellularLocation>
        <location evidence="1">Nucleus inner membrane</location>
        <topology evidence="1">Multi-pass membrane protein</topology>
    </subcellularLocation>
</comment>
<dbReference type="PANTHER" id="PTHR28538:SF1">
    <property type="entry name" value="INTEGRAL INNER NUCLEAR MEMBRANE PROTEIN IMA1"/>
    <property type="match status" value="1"/>
</dbReference>
<accession>A0A8S8ZL87</accession>
<evidence type="ECO:0000256" key="3">
    <source>
        <dbReference type="ARBA" id="ARBA00022989"/>
    </source>
</evidence>
<feature type="compositionally biased region" description="Polar residues" evidence="6">
    <location>
        <begin position="338"/>
        <end position="357"/>
    </location>
</feature>
<dbReference type="GO" id="GO:0034992">
    <property type="term" value="C:microtubule organizing center attachment site"/>
    <property type="evidence" value="ECO:0007669"/>
    <property type="project" value="TreeGrafter"/>
</dbReference>
<dbReference type="GO" id="GO:0005637">
    <property type="term" value="C:nuclear inner membrane"/>
    <property type="evidence" value="ECO:0007669"/>
    <property type="project" value="UniProtKB-SubCell"/>
</dbReference>
<dbReference type="Pfam" id="PF09779">
    <property type="entry name" value="Ima1_N"/>
    <property type="match status" value="1"/>
</dbReference>
<reference evidence="8 9" key="1">
    <citation type="submission" date="2017-07" db="EMBL/GenBank/DDBJ databases">
        <title>Genome sequence of the Sordaria macrospora wild type strain R19027.</title>
        <authorList>
            <person name="Nowrousian M."/>
            <person name="Teichert I."/>
            <person name="Kueck U."/>
        </authorList>
    </citation>
    <scope>NUCLEOTIDE SEQUENCE [LARGE SCALE GENOMIC DNA]</scope>
    <source>
        <strain evidence="8 9">R19027</strain>
        <tissue evidence="8">Mycelium</tissue>
    </source>
</reference>
<protein>
    <recommendedName>
        <fullName evidence="7">Ima1 N-terminal domain-containing protein</fullName>
    </recommendedName>
</protein>
<evidence type="ECO:0000313" key="9">
    <source>
        <dbReference type="Proteomes" id="UP000433876"/>
    </source>
</evidence>
<feature type="compositionally biased region" description="Pro residues" evidence="6">
    <location>
        <begin position="396"/>
        <end position="408"/>
    </location>
</feature>
<feature type="region of interest" description="Disordered" evidence="6">
    <location>
        <begin position="391"/>
        <end position="413"/>
    </location>
</feature>
<evidence type="ECO:0000256" key="1">
    <source>
        <dbReference type="ARBA" id="ARBA00004473"/>
    </source>
</evidence>
<evidence type="ECO:0000259" key="7">
    <source>
        <dbReference type="Pfam" id="PF09779"/>
    </source>
</evidence>
<gene>
    <name evidence="8" type="ORF">SMACR_04088</name>
</gene>
<dbReference type="EMBL" id="NMPR01000121">
    <property type="protein sequence ID" value="KAA8629890.1"/>
    <property type="molecule type" value="Genomic_DNA"/>
</dbReference>
<dbReference type="AlphaFoldDB" id="A0A8S8ZL87"/>
<comment type="caution">
    <text evidence="8">The sequence shown here is derived from an EMBL/GenBank/DDBJ whole genome shotgun (WGS) entry which is preliminary data.</text>
</comment>
<feature type="region of interest" description="Disordered" evidence="6">
    <location>
        <begin position="338"/>
        <end position="374"/>
    </location>
</feature>
<evidence type="ECO:0000256" key="5">
    <source>
        <dbReference type="ARBA" id="ARBA00023242"/>
    </source>
</evidence>
<feature type="compositionally biased region" description="Low complexity" evidence="6">
    <location>
        <begin position="358"/>
        <end position="367"/>
    </location>
</feature>
<dbReference type="InterPro" id="IPR018617">
    <property type="entry name" value="Ima1_N"/>
</dbReference>
<dbReference type="InterPro" id="IPR042321">
    <property type="entry name" value="Ima1"/>
</dbReference>
<sequence length="701" mass="78009">MPRLNRTRYLTCFYCGRKTSTPWNSSIRNFECRNCDATNYLDGNGDITDPPVATEYEASPAKFATTRATSPTVGSSSASVFCNKCLANQDKLRAILAQYLPDPDDEEYEERCRNIYKFRRLQERLYPQMCAECEPRVQKKLGEAAYTAKTDVLLRMIERSNKQRQQVTGWSWLNVFDCLGRWLRTASLVLQLLWHLSIMLMLFKAAIITRLGETPNPWALRAVNTCFWVFNVLPSTERLSGWSLTIAILSVWWNPRYPQLHRGFTKHITGFRAWYMYQAVLVFMRFWIRRLPILAGIEQADLNMSAAAHVFWAGFAILVHLLAPRAIRIDMAPLFGNTSKPSAPQGRPVTQPSTYRPTTANTATAATGPRRSERLMKPSAQLLAARPTFSSSLAPAAPPAPAPAPAPVTTPDEKPDEIKVMVDLLDEIVNGPSSPASPTPSLDHSPFFVPRVGRSNVPATPGSPFSPTPTPRRFGTGVGTDTGAAPSFSNLGPAANTRSAAAAYTQDMEMDWTPTQSQYRAFQTVGQRENQGFNEAPTDENKGPFWYRVPPAPTAPAQRLNNYLTKQPRIISSRNTAPRPSSGIPSFGSTALVNTPQKQILGRTNGNDYMTMTMRRDAGEDTGIDPTPARVAFAPPTFFVPPPQNDPRNSLSEMLGRSFSLSQEEEEQREAEREEAEKNKGWFGGGLLTFRSTTPAKKKDQ</sequence>
<organism evidence="8 9">
    <name type="scientific">Sordaria macrospora</name>
    <dbReference type="NCBI Taxonomy" id="5147"/>
    <lineage>
        <taxon>Eukaryota</taxon>
        <taxon>Fungi</taxon>
        <taxon>Dikarya</taxon>
        <taxon>Ascomycota</taxon>
        <taxon>Pezizomycotina</taxon>
        <taxon>Sordariomycetes</taxon>
        <taxon>Sordariomycetidae</taxon>
        <taxon>Sordariales</taxon>
        <taxon>Sordariaceae</taxon>
        <taxon>Sordaria</taxon>
    </lineage>
</organism>
<keyword evidence="2" id="KW-0812">Transmembrane</keyword>
<dbReference type="GO" id="GO:0034506">
    <property type="term" value="C:chromosome, centromeric core domain"/>
    <property type="evidence" value="ECO:0007669"/>
    <property type="project" value="TreeGrafter"/>
</dbReference>
<feature type="region of interest" description="Disordered" evidence="6">
    <location>
        <begin position="639"/>
        <end position="701"/>
    </location>
</feature>
<evidence type="ECO:0000313" key="8">
    <source>
        <dbReference type="EMBL" id="KAA8629890.1"/>
    </source>
</evidence>
<keyword evidence="5" id="KW-0539">Nucleus</keyword>
<dbReference type="GO" id="GO:0044732">
    <property type="term" value="C:mitotic spindle pole body"/>
    <property type="evidence" value="ECO:0007669"/>
    <property type="project" value="TreeGrafter"/>
</dbReference>
<proteinExistence type="predicted"/>
<dbReference type="PANTHER" id="PTHR28538">
    <property type="entry name" value="INTEGRAL INNER NUCLEAR MEMBRANE PROTEIN IMA1"/>
    <property type="match status" value="1"/>
</dbReference>
<keyword evidence="4" id="KW-0472">Membrane</keyword>
<dbReference type="GO" id="GO:0071765">
    <property type="term" value="P:nuclear inner membrane organization"/>
    <property type="evidence" value="ECO:0007669"/>
    <property type="project" value="InterPro"/>
</dbReference>